<reference evidence="2" key="1">
    <citation type="submission" date="2020-06" db="EMBL/GenBank/DDBJ databases">
        <title>WGS assembly of Ceratodon purpureus strain R40.</title>
        <authorList>
            <person name="Carey S.B."/>
            <person name="Jenkins J."/>
            <person name="Shu S."/>
            <person name="Lovell J.T."/>
            <person name="Sreedasyam A."/>
            <person name="Maumus F."/>
            <person name="Tiley G.P."/>
            <person name="Fernandez-Pozo N."/>
            <person name="Barry K."/>
            <person name="Chen C."/>
            <person name="Wang M."/>
            <person name="Lipzen A."/>
            <person name="Daum C."/>
            <person name="Saski C.A."/>
            <person name="Payton A.C."/>
            <person name="Mcbreen J.C."/>
            <person name="Conrad R.E."/>
            <person name="Kollar L.M."/>
            <person name="Olsson S."/>
            <person name="Huttunen S."/>
            <person name="Landis J.B."/>
            <person name="Wickett N.J."/>
            <person name="Johnson M.G."/>
            <person name="Rensing S.A."/>
            <person name="Grimwood J."/>
            <person name="Schmutz J."/>
            <person name="Mcdaniel S.F."/>
        </authorList>
    </citation>
    <scope>NUCLEOTIDE SEQUENCE</scope>
    <source>
        <strain evidence="2">R40</strain>
    </source>
</reference>
<gene>
    <name evidence="2" type="ORF">KC19_8G155900</name>
</gene>
<proteinExistence type="predicted"/>
<sequence length="286" mass="32177">MASTTMTRVRTRSAIFLLLAVTLVGVQGRPYPEDFTSTDRPQVPYVYPFWSSRNIPKDVPSHVESQATNLDESQFWASTQTTQDASRFTRPREGLAANGYNYAMEDTNKRSEDNFFTPEMLSRVNAYNELQQTKSDREMQNQMTPAELAQVKAFNEAQEANFNREMQNYEAKTATTTGKNEYPKMLPDGTEILWETGPQKDSPEEMARLNAWLGNPKSTATSLPGSQRNEVQSSTNVPVFDVDSSNWEDGPWGTKHRPGAAHSLEYVGYEQPDGATVTVPHSFNNP</sequence>
<accession>A0A8T0GYX0</accession>
<dbReference type="AlphaFoldDB" id="A0A8T0GYX0"/>
<keyword evidence="3" id="KW-1185">Reference proteome</keyword>
<feature type="chain" id="PRO_5035746528" evidence="1">
    <location>
        <begin position="29"/>
        <end position="286"/>
    </location>
</feature>
<dbReference type="EMBL" id="CM026429">
    <property type="protein sequence ID" value="KAG0565011.1"/>
    <property type="molecule type" value="Genomic_DNA"/>
</dbReference>
<feature type="signal peptide" evidence="1">
    <location>
        <begin position="1"/>
        <end position="28"/>
    </location>
</feature>
<protein>
    <submittedName>
        <fullName evidence="2">Uncharacterized protein</fullName>
    </submittedName>
</protein>
<evidence type="ECO:0000256" key="1">
    <source>
        <dbReference type="SAM" id="SignalP"/>
    </source>
</evidence>
<name>A0A8T0GYX0_CERPU</name>
<organism evidence="2 3">
    <name type="scientific">Ceratodon purpureus</name>
    <name type="common">Fire moss</name>
    <name type="synonym">Dicranum purpureum</name>
    <dbReference type="NCBI Taxonomy" id="3225"/>
    <lineage>
        <taxon>Eukaryota</taxon>
        <taxon>Viridiplantae</taxon>
        <taxon>Streptophyta</taxon>
        <taxon>Embryophyta</taxon>
        <taxon>Bryophyta</taxon>
        <taxon>Bryophytina</taxon>
        <taxon>Bryopsida</taxon>
        <taxon>Dicranidae</taxon>
        <taxon>Pseudoditrichales</taxon>
        <taxon>Ditrichaceae</taxon>
        <taxon>Ceratodon</taxon>
    </lineage>
</organism>
<evidence type="ECO:0000313" key="3">
    <source>
        <dbReference type="Proteomes" id="UP000822688"/>
    </source>
</evidence>
<comment type="caution">
    <text evidence="2">The sequence shown here is derived from an EMBL/GenBank/DDBJ whole genome shotgun (WGS) entry which is preliminary data.</text>
</comment>
<evidence type="ECO:0000313" key="2">
    <source>
        <dbReference type="EMBL" id="KAG0565011.1"/>
    </source>
</evidence>
<keyword evidence="1" id="KW-0732">Signal</keyword>
<dbReference type="Proteomes" id="UP000822688">
    <property type="component" value="Chromosome 8"/>
</dbReference>